<dbReference type="AlphaFoldDB" id="A0A8S3BAB1"/>
<name>A0A8S3BAB1_9BILA</name>
<proteinExistence type="predicted"/>
<protein>
    <submittedName>
        <fullName evidence="3">Uncharacterized protein</fullName>
    </submittedName>
</protein>
<evidence type="ECO:0000313" key="3">
    <source>
        <dbReference type="EMBL" id="CAF4796238.1"/>
    </source>
</evidence>
<dbReference type="EMBL" id="CAJOBH010083158">
    <property type="protein sequence ID" value="CAF4526835.1"/>
    <property type="molecule type" value="Genomic_DNA"/>
</dbReference>
<dbReference type="Proteomes" id="UP000676336">
    <property type="component" value="Unassembled WGS sequence"/>
</dbReference>
<evidence type="ECO:0000313" key="4">
    <source>
        <dbReference type="Proteomes" id="UP000676336"/>
    </source>
</evidence>
<sequence>PLRKFPPYMYNHYRNILPCTINYLEGRHSRSKKHVNAPHPNIYITIDLLQKEQSLASISRLRENMGTPTPKR</sequence>
<dbReference type="EMBL" id="CAJOBJ010116278">
    <property type="protein sequence ID" value="CAF4655087.1"/>
    <property type="molecule type" value="Genomic_DNA"/>
</dbReference>
<feature type="non-terminal residue" evidence="3">
    <location>
        <position position="1"/>
    </location>
</feature>
<dbReference type="EMBL" id="CAJOBI010147466">
    <property type="protein sequence ID" value="CAF4796238.1"/>
    <property type="molecule type" value="Genomic_DNA"/>
</dbReference>
<organism evidence="3 4">
    <name type="scientific">Rotaria magnacalcarata</name>
    <dbReference type="NCBI Taxonomy" id="392030"/>
    <lineage>
        <taxon>Eukaryota</taxon>
        <taxon>Metazoa</taxon>
        <taxon>Spiralia</taxon>
        <taxon>Gnathifera</taxon>
        <taxon>Rotifera</taxon>
        <taxon>Eurotatoria</taxon>
        <taxon>Bdelloidea</taxon>
        <taxon>Philodinida</taxon>
        <taxon>Philodinidae</taxon>
        <taxon>Rotaria</taxon>
    </lineage>
</organism>
<comment type="caution">
    <text evidence="3">The sequence shown here is derived from an EMBL/GenBank/DDBJ whole genome shotgun (WGS) entry which is preliminary data.</text>
</comment>
<evidence type="ECO:0000313" key="2">
    <source>
        <dbReference type="EMBL" id="CAF4655087.1"/>
    </source>
</evidence>
<evidence type="ECO:0000313" key="1">
    <source>
        <dbReference type="EMBL" id="CAF4526835.1"/>
    </source>
</evidence>
<dbReference type="Proteomes" id="UP000681967">
    <property type="component" value="Unassembled WGS sequence"/>
</dbReference>
<dbReference type="Proteomes" id="UP000681720">
    <property type="component" value="Unassembled WGS sequence"/>
</dbReference>
<accession>A0A8S3BAB1</accession>
<gene>
    <name evidence="1" type="ORF">BYL167_LOCUS37146</name>
    <name evidence="2" type="ORF">GIL414_LOCUS41231</name>
    <name evidence="3" type="ORF">SMN809_LOCUS46980</name>
</gene>
<reference evidence="3" key="1">
    <citation type="submission" date="2021-02" db="EMBL/GenBank/DDBJ databases">
        <authorList>
            <person name="Nowell W R."/>
        </authorList>
    </citation>
    <scope>NUCLEOTIDE SEQUENCE</scope>
</reference>